<feature type="compositionally biased region" description="Basic and acidic residues" evidence="1">
    <location>
        <begin position="55"/>
        <end position="64"/>
    </location>
</feature>
<reference evidence="3" key="1">
    <citation type="journal article" date="2019" name="Int. J. Syst. Evol. Microbiol.">
        <title>The Global Catalogue of Microorganisms (GCM) 10K type strain sequencing project: providing services to taxonomists for standard genome sequencing and annotation.</title>
        <authorList>
            <consortium name="The Broad Institute Genomics Platform"/>
            <consortium name="The Broad Institute Genome Sequencing Center for Infectious Disease"/>
            <person name="Wu L."/>
            <person name="Ma J."/>
        </authorList>
    </citation>
    <scope>NUCLEOTIDE SEQUENCE [LARGE SCALE GENOMIC DNA]</scope>
    <source>
        <strain evidence="3">CGMCC 4.7020</strain>
    </source>
</reference>
<keyword evidence="3" id="KW-1185">Reference proteome</keyword>
<name>A0ABW3XIB2_9ACTN</name>
<protein>
    <submittedName>
        <fullName evidence="2">Uncharacterized protein</fullName>
    </submittedName>
</protein>
<evidence type="ECO:0000313" key="2">
    <source>
        <dbReference type="EMBL" id="MFD1308808.1"/>
    </source>
</evidence>
<evidence type="ECO:0000256" key="1">
    <source>
        <dbReference type="SAM" id="MobiDB-lite"/>
    </source>
</evidence>
<evidence type="ECO:0000313" key="3">
    <source>
        <dbReference type="Proteomes" id="UP001597058"/>
    </source>
</evidence>
<proteinExistence type="predicted"/>
<feature type="region of interest" description="Disordered" evidence="1">
    <location>
        <begin position="25"/>
        <end position="80"/>
    </location>
</feature>
<comment type="caution">
    <text evidence="2">The sequence shown here is derived from an EMBL/GenBank/DDBJ whole genome shotgun (WGS) entry which is preliminary data.</text>
</comment>
<sequence>MAWDEWEQLKADALARRQEGMRLDSAAAAGGGGGGTGDSADLKTNKSGKKAAVKSLRDEIRPDTDTAGSHADESSSATVREFSGWATGSGLKAAHEEWDLQVKSLKGRLGEDQTALEKTHQDFQYLDLGIGGQIVQIDTGHETRREG</sequence>
<organism evidence="2 3">
    <name type="scientific">Streptomyces kaempferi</name>
    <dbReference type="NCBI Taxonomy" id="333725"/>
    <lineage>
        <taxon>Bacteria</taxon>
        <taxon>Bacillati</taxon>
        <taxon>Actinomycetota</taxon>
        <taxon>Actinomycetes</taxon>
        <taxon>Kitasatosporales</taxon>
        <taxon>Streptomycetaceae</taxon>
        <taxon>Streptomyces</taxon>
    </lineage>
</organism>
<accession>A0ABW3XIB2</accession>
<dbReference type="EMBL" id="JBHTMM010000030">
    <property type="protein sequence ID" value="MFD1308808.1"/>
    <property type="molecule type" value="Genomic_DNA"/>
</dbReference>
<dbReference type="Proteomes" id="UP001597058">
    <property type="component" value="Unassembled WGS sequence"/>
</dbReference>
<gene>
    <name evidence="2" type="ORF">ACFQ5X_23500</name>
</gene>
<dbReference type="RefSeq" id="WP_381233369.1">
    <property type="nucleotide sequence ID" value="NZ_JBHSKH010000010.1"/>
</dbReference>